<dbReference type="HOGENOM" id="CLU_019279_4_3_1"/>
<feature type="compositionally biased region" description="Low complexity" evidence="2">
    <location>
        <begin position="337"/>
        <end position="348"/>
    </location>
</feature>
<dbReference type="AlphaFoldDB" id="H3AHK2"/>
<dbReference type="KEGG" id="lcm:102358541"/>
<evidence type="ECO:0000256" key="3">
    <source>
        <dbReference type="SAM" id="Phobius"/>
    </source>
</evidence>
<dbReference type="PANTHER" id="PTHR11909">
    <property type="entry name" value="CASEIN KINASE-RELATED"/>
    <property type="match status" value="1"/>
</dbReference>
<dbReference type="STRING" id="7897.ENSLACP00000009123"/>
<dbReference type="GO" id="GO:0004674">
    <property type="term" value="F:protein serine/threonine kinase activity"/>
    <property type="evidence" value="ECO:0007669"/>
    <property type="project" value="UniProtKB-EC"/>
</dbReference>
<dbReference type="EMBL" id="AFYH01191928">
    <property type="status" value="NOT_ANNOTATED_CDS"/>
    <property type="molecule type" value="Genomic_DNA"/>
</dbReference>
<dbReference type="OrthoDB" id="2687620at2759"/>
<dbReference type="Bgee" id="ENSLACG00000008052">
    <property type="expression patterns" value="Expressed in pelvic fin and 6 other cell types or tissues"/>
</dbReference>
<dbReference type="EMBL" id="AFYH01191927">
    <property type="status" value="NOT_ANNOTATED_CDS"/>
    <property type="molecule type" value="Genomic_DNA"/>
</dbReference>
<dbReference type="EMBL" id="AFYH01191930">
    <property type="status" value="NOT_ANNOTATED_CDS"/>
    <property type="molecule type" value="Genomic_DNA"/>
</dbReference>
<dbReference type="GO" id="GO:0005524">
    <property type="term" value="F:ATP binding"/>
    <property type="evidence" value="ECO:0007669"/>
    <property type="project" value="InterPro"/>
</dbReference>
<dbReference type="SMART" id="SM00220">
    <property type="entry name" value="S_TKc"/>
    <property type="match status" value="1"/>
</dbReference>
<keyword evidence="3" id="KW-1133">Transmembrane helix</keyword>
<keyword evidence="3" id="KW-0472">Membrane</keyword>
<dbReference type="InterPro" id="IPR050235">
    <property type="entry name" value="CK1_Ser-Thr_kinase"/>
</dbReference>
<dbReference type="GeneTree" id="ENSGT00940000158042"/>
<keyword evidence="3" id="KW-0812">Transmembrane</keyword>
<proteinExistence type="predicted"/>
<protein>
    <recommendedName>
        <fullName evidence="1">non-specific serine/threonine protein kinase</fullName>
        <ecNumber evidence="1">2.7.11.1</ecNumber>
    </recommendedName>
</protein>
<dbReference type="EC" id="2.7.11.1" evidence="1"/>
<dbReference type="Ensembl" id="ENSLACT00000009192.1">
    <property type="protein sequence ID" value="ENSLACP00000009123.1"/>
    <property type="gene ID" value="ENSLACG00000008052.1"/>
</dbReference>
<evidence type="ECO:0000313" key="5">
    <source>
        <dbReference type="Ensembl" id="ENSLACP00000009123.1"/>
    </source>
</evidence>
<feature type="compositionally biased region" description="Basic and acidic residues" evidence="2">
    <location>
        <begin position="349"/>
        <end position="374"/>
    </location>
</feature>
<dbReference type="EMBL" id="AFYH01191926">
    <property type="status" value="NOT_ANNOTATED_CDS"/>
    <property type="molecule type" value="Genomic_DNA"/>
</dbReference>
<accession>H3AHK2</accession>
<dbReference type="SUPFAM" id="SSF56112">
    <property type="entry name" value="Protein kinase-like (PK-like)"/>
    <property type="match status" value="1"/>
</dbReference>
<dbReference type="GO" id="GO:0035176">
    <property type="term" value="P:social behavior"/>
    <property type="evidence" value="ECO:0007669"/>
    <property type="project" value="Ensembl"/>
</dbReference>
<dbReference type="GeneID" id="102358541"/>
<sequence length="482" mass="55030">MPPRGPAKRKLPEPFPKGLLLKDSDKKSWKLGKIIGSGGFGLIYLASPDVNKPVGEDAVHVIKMEYHENGPLFAELKFYQRVAKQETIEEWKKDKQVPFLGIPTYWGSGLAEYKGKSYRFMVMDRLDVDLQKLLERQGKFEKAFVLQLGIQMLNVLEFIHEHEYIHGDIKAANLLVGFTNPNEVYLADYGLSYRYCPSGTHKEYKENPRKCHNGTLEFTSLDAHKGVAPSRRGDLEILGYCMLYWLCGKLPWEQNLKDPVAVQNAKTKLMDNLSHSELFPAGFCCSAILHFLTYVKTLKYNEKPQYTLLRDILLKELESNAIKYRDLLDVCGSEVHTSTPNNSSTTKTSEQDEHMPNHRKYEAATKMKAAEPGKQKPMWKKTSKDPIKNHPETLETALKTKTTFQPASSNSNVLKKETIYDTNNVNSQKRFQERKCQGGMNLDKSFTSEKTQSITQTWLHIYLCSIAIIVLLVSIFVGLVFF</sequence>
<reference evidence="5" key="2">
    <citation type="submission" date="2025-08" db="UniProtKB">
        <authorList>
            <consortium name="Ensembl"/>
        </authorList>
    </citation>
    <scope>IDENTIFICATION</scope>
</reference>
<reference evidence="6" key="1">
    <citation type="submission" date="2011-08" db="EMBL/GenBank/DDBJ databases">
        <title>The draft genome of Latimeria chalumnae.</title>
        <authorList>
            <person name="Di Palma F."/>
            <person name="Alfoldi J."/>
            <person name="Johnson J."/>
            <person name="Berlin A."/>
            <person name="Gnerre S."/>
            <person name="Jaffe D."/>
            <person name="MacCallum I."/>
            <person name="Young S."/>
            <person name="Walker B.J."/>
            <person name="Lander E."/>
            <person name="Lindblad-Toh K."/>
        </authorList>
    </citation>
    <scope>NUCLEOTIDE SEQUENCE [LARGE SCALE GENOMIC DNA]</scope>
    <source>
        <strain evidence="6">Wild caught</strain>
    </source>
</reference>
<dbReference type="EMBL" id="AFYH01191929">
    <property type="status" value="NOT_ANNOTATED_CDS"/>
    <property type="molecule type" value="Genomic_DNA"/>
</dbReference>
<dbReference type="eggNOG" id="KOG1164">
    <property type="taxonomic scope" value="Eukaryota"/>
</dbReference>
<dbReference type="EMBL" id="AFYH01191935">
    <property type="status" value="NOT_ANNOTATED_CDS"/>
    <property type="molecule type" value="Genomic_DNA"/>
</dbReference>
<dbReference type="OMA" id="SYRYCPS"/>
<dbReference type="InterPro" id="IPR011009">
    <property type="entry name" value="Kinase-like_dom_sf"/>
</dbReference>
<evidence type="ECO:0000259" key="4">
    <source>
        <dbReference type="PROSITE" id="PS50011"/>
    </source>
</evidence>
<dbReference type="PROSITE" id="PS00108">
    <property type="entry name" value="PROTEIN_KINASE_ST"/>
    <property type="match status" value="1"/>
</dbReference>
<feature type="domain" description="Protein kinase" evidence="4">
    <location>
        <begin position="29"/>
        <end position="339"/>
    </location>
</feature>
<gene>
    <name evidence="5" type="primary">VRK2</name>
</gene>
<evidence type="ECO:0000256" key="1">
    <source>
        <dbReference type="ARBA" id="ARBA00012513"/>
    </source>
</evidence>
<feature type="region of interest" description="Disordered" evidence="2">
    <location>
        <begin position="334"/>
        <end position="389"/>
    </location>
</feature>
<keyword evidence="6" id="KW-1185">Reference proteome</keyword>
<reference evidence="5" key="3">
    <citation type="submission" date="2025-09" db="UniProtKB">
        <authorList>
            <consortium name="Ensembl"/>
        </authorList>
    </citation>
    <scope>IDENTIFICATION</scope>
</reference>
<dbReference type="EMBL" id="AFYH01191934">
    <property type="status" value="NOT_ANNOTATED_CDS"/>
    <property type="molecule type" value="Genomic_DNA"/>
</dbReference>
<evidence type="ECO:0000256" key="2">
    <source>
        <dbReference type="SAM" id="MobiDB-lite"/>
    </source>
</evidence>
<dbReference type="GO" id="GO:0002118">
    <property type="term" value="P:aggressive behavior"/>
    <property type="evidence" value="ECO:0007669"/>
    <property type="project" value="Ensembl"/>
</dbReference>
<dbReference type="EMBL" id="AFYH01191931">
    <property type="status" value="NOT_ANNOTATED_CDS"/>
    <property type="molecule type" value="Genomic_DNA"/>
</dbReference>
<name>H3AHK2_LATCH</name>
<dbReference type="InterPro" id="IPR008271">
    <property type="entry name" value="Ser/Thr_kinase_AS"/>
</dbReference>
<dbReference type="InParanoid" id="H3AHK2"/>
<dbReference type="Proteomes" id="UP000008672">
    <property type="component" value="Unassembled WGS sequence"/>
</dbReference>
<dbReference type="EMBL" id="AFYH01191933">
    <property type="status" value="NOT_ANNOTATED_CDS"/>
    <property type="molecule type" value="Genomic_DNA"/>
</dbReference>
<dbReference type="InterPro" id="IPR000719">
    <property type="entry name" value="Prot_kinase_dom"/>
</dbReference>
<dbReference type="FunFam" id="1.10.510.10:FF:002687">
    <property type="match status" value="1"/>
</dbReference>
<organism evidence="5 6">
    <name type="scientific">Latimeria chalumnae</name>
    <name type="common">Coelacanth</name>
    <dbReference type="NCBI Taxonomy" id="7897"/>
    <lineage>
        <taxon>Eukaryota</taxon>
        <taxon>Metazoa</taxon>
        <taxon>Chordata</taxon>
        <taxon>Craniata</taxon>
        <taxon>Vertebrata</taxon>
        <taxon>Euteleostomi</taxon>
        <taxon>Coelacanthiformes</taxon>
        <taxon>Coelacanthidae</taxon>
        <taxon>Latimeria</taxon>
    </lineage>
</organism>
<dbReference type="EMBL" id="AFYH01191932">
    <property type="status" value="NOT_ANNOTATED_CDS"/>
    <property type="molecule type" value="Genomic_DNA"/>
</dbReference>
<evidence type="ECO:0000313" key="6">
    <source>
        <dbReference type="Proteomes" id="UP000008672"/>
    </source>
</evidence>
<dbReference type="Gene3D" id="1.10.510.10">
    <property type="entry name" value="Transferase(Phosphotransferase) domain 1"/>
    <property type="match status" value="1"/>
</dbReference>
<dbReference type="Pfam" id="PF00069">
    <property type="entry name" value="Pkinase"/>
    <property type="match status" value="1"/>
</dbReference>
<feature type="transmembrane region" description="Helical" evidence="3">
    <location>
        <begin position="458"/>
        <end position="481"/>
    </location>
</feature>
<dbReference type="FunCoup" id="H3AHK2">
    <property type="interactions" value="2724"/>
</dbReference>
<dbReference type="PROSITE" id="PS50011">
    <property type="entry name" value="PROTEIN_KINASE_DOM"/>
    <property type="match status" value="1"/>
</dbReference>